<proteinExistence type="predicted"/>
<accession>A0A015L715</accession>
<comment type="caution">
    <text evidence="2">The sequence shown here is derived from an EMBL/GenBank/DDBJ whole genome shotgun (WGS) entry which is preliminary data.</text>
</comment>
<evidence type="ECO:0000256" key="1">
    <source>
        <dbReference type="SAM" id="Coils"/>
    </source>
</evidence>
<feature type="coiled-coil region" evidence="1">
    <location>
        <begin position="1585"/>
        <end position="1645"/>
    </location>
</feature>
<keyword evidence="3" id="KW-1185">Reference proteome</keyword>
<dbReference type="Proteomes" id="UP000022910">
    <property type="component" value="Unassembled WGS sequence"/>
</dbReference>
<dbReference type="OrthoDB" id="2339500at2759"/>
<dbReference type="EMBL" id="JEMT01012408">
    <property type="protein sequence ID" value="EXX75484.1"/>
    <property type="molecule type" value="Genomic_DNA"/>
</dbReference>
<organism evidence="2 3">
    <name type="scientific">Rhizophagus irregularis (strain DAOM 197198w)</name>
    <name type="common">Glomus intraradices</name>
    <dbReference type="NCBI Taxonomy" id="1432141"/>
    <lineage>
        <taxon>Eukaryota</taxon>
        <taxon>Fungi</taxon>
        <taxon>Fungi incertae sedis</taxon>
        <taxon>Mucoromycota</taxon>
        <taxon>Glomeromycotina</taxon>
        <taxon>Glomeromycetes</taxon>
        <taxon>Glomerales</taxon>
        <taxon>Glomeraceae</taxon>
        <taxon>Rhizophagus</taxon>
    </lineage>
</organism>
<sequence length="1839" mass="212693">MFSQNIPLPRNNILKQHLETNFTNWTSGNEKINNFIQERQLKIINYGYDIVLEWIPYNQFNEIKETGKNGLITVYSAIWKDGPLYKTNILRNSNNKVALKCLHNSQESIDSLINEAKKYPTKHEAFQVLYGISQNPNTGDYILVQSNTINLSGNEKIDDFIQERQLKVNNYDDVVFEWIPYNQFNKIKETSKDGLITVYSAMWKDGPLYKKNRVSNYTRDSNKKVALKCLHNLQESVDSLINEAKKYPTKHEAFQVLYGISQNPDTGDYILIQSNIINFANWISGNEKIDNFIQERQLKINYNDVVFEWIPYNQFDEIKETSKNGLITVYSALWKDGPLYKMGKSNYVRNLNEKVALKCLHNLQESVDSLINEAKKYPTKHEAFQVLYGISQNPNTGDYILVQSNTINLSGNEKIDDFIQERQLKVNNYDDIVFEWIPYNQFNKIKETGKNGLMTVYSAIWKNGPLYKKNKVSNYTRGSNKKVALKCLHNLQESIDSLINEAKKYPTKHEAFQVLYGISQNPDTDDYFLVQNYTINLVDWISGNKKIDDFIQERQLKINNYNDIVLEWIPYNQFNEIKETAGKNKLITVYSAIWKNGPLYKKYRVSNYTRDSNKEVALKVLHNSQESAVDSLINEAKKYSTKHKEIQVLYGLSQNPDTGDYILIQNNYLWTSGNEKIDNFIQKMKLKVYNYDDVVLEWIPYNQFNEIKEIGKNDLITVYSAIWKNGPLYKKNILGNYYTRDSNKKVTLKCLHNSQESIDSLINEAKKYSIKYKAFQVLYGISQNPNTGDYIFIQNNYLWTSENKKIDDFIQKRQLKINGYGYDDMMLEWIPYNQFNEIKKIGQNGLITVYSAIWKDGPLYCQYDDYTRNSNKEVALKCLHNSQESIDSLINEAKKYPIKNDAFQVLYGISQNPNTGDYILVQNYTINLANWISGNEKIDDFIQERQLIIDNYNDIVFEWIPYNQFNEIKETGENGPLTVYSAIWKDGPLYKTGKVSNYARDSNKKVALKCLHNSQESIDSLINEAKKYPTNHEAFQMLYGLSQNPDTEDYILVQGNTINLANWISGNEKIDDFIQERQLKINNYDDIVFEWIPYNQFNEIKETSKNGSLTVYSAIWKDGPLHYQYSGYVRNSNKEISLKSYLYNSQESIDSLINEAKKYSTKHEAFLALYGISQNPDTGDYILVQSNTIGLANCISGNEKIDDFIRERQLKINNYDIVFEWIPYNQFNEIKKIGKNSLITVYSAIWKDGPLYKMDKVSNYTRNLNKKVALKCLHNSQESIDSLINEAKKYSTKRKASQVLYGISQNPDTGDYILIQNNYRNEKIDDFTQERQLSEPSIAMGVDQEDYSFIISDKVQEELQKIVNDTNVRDIFFGRDHNDKVSSNKNQKLYIIVNNNPTEPLQMIENFPVTYIECGTFSEKIPRNIPPQKSFPLDIKEKFDSILDDQIGINFRSKYCNLIAISLDWKIVNREYVNKPAIVFYVIRKGIIPIGDDLLPKTIYGIDTDVREGFYEPTGIAYEYCREYTAYLASGYSIGICNFRAGTLGAFVKNSNDKICLLSNYHVLNSNDNSIIEHIVKQPAYMDHVGAIEEKIKETEKNLARAIDDDNIREKDRKSKEKKLLEDKLKDANEEVTEFARVIDGKRENCYIGGKFYGVDAAIASLELIDRDVRPKEFAIPDFAFEKYSLTVPQISGSISIKDIKSFDTDNNIFKVGRTTGLTKGRIPELSGIDISCDPMRNLWVYKRQLRNLGIAQMAEINDLEGRAIFQPRWLSRQILVKQTDTGSFMDEGDSGCIWFDKKGMIIALGHGVFQNTNSVIAIGSPINAVLKALNVELYLGDN</sequence>
<evidence type="ECO:0000313" key="3">
    <source>
        <dbReference type="Proteomes" id="UP000022910"/>
    </source>
</evidence>
<evidence type="ECO:0000313" key="2">
    <source>
        <dbReference type="EMBL" id="EXX75484.1"/>
    </source>
</evidence>
<reference evidence="2 3" key="1">
    <citation type="submission" date="2014-02" db="EMBL/GenBank/DDBJ databases">
        <title>Single nucleus genome sequencing reveals high similarity among nuclei of an endomycorrhizal fungus.</title>
        <authorList>
            <person name="Lin K."/>
            <person name="Geurts R."/>
            <person name="Zhang Z."/>
            <person name="Limpens E."/>
            <person name="Saunders D.G."/>
            <person name="Mu D."/>
            <person name="Pang E."/>
            <person name="Cao H."/>
            <person name="Cha H."/>
            <person name="Lin T."/>
            <person name="Zhou Q."/>
            <person name="Shang Y."/>
            <person name="Li Y."/>
            <person name="Ivanov S."/>
            <person name="Sharma T."/>
            <person name="Velzen R.V."/>
            <person name="Ruijter N.D."/>
            <person name="Aanen D.K."/>
            <person name="Win J."/>
            <person name="Kamoun S."/>
            <person name="Bisseling T."/>
            <person name="Huang S."/>
        </authorList>
    </citation>
    <scope>NUCLEOTIDE SEQUENCE [LARGE SCALE GENOMIC DNA]</scope>
    <source>
        <strain evidence="3">DAOM197198w</strain>
    </source>
</reference>
<protein>
    <recommendedName>
        <fullName evidence="4">Serine/threonine protein kinase</fullName>
    </recommendedName>
</protein>
<gene>
    <name evidence="2" type="ORF">RirG_041470</name>
</gene>
<name>A0A015L715_RHIIW</name>
<keyword evidence="1" id="KW-0175">Coiled coil</keyword>
<evidence type="ECO:0008006" key="4">
    <source>
        <dbReference type="Google" id="ProtNLM"/>
    </source>
</evidence>
<dbReference type="HOGENOM" id="CLU_237174_0_0_1"/>